<comment type="caution">
    <text evidence="1">The sequence shown here is derived from an EMBL/GenBank/DDBJ whole genome shotgun (WGS) entry which is preliminary data.</text>
</comment>
<reference evidence="1" key="1">
    <citation type="submission" date="2021-04" db="EMBL/GenBank/DDBJ databases">
        <authorList>
            <person name="Tunstrom K."/>
        </authorList>
    </citation>
    <scope>NUCLEOTIDE SEQUENCE</scope>
</reference>
<accession>A0A8S3XT23</accession>
<dbReference type="OrthoDB" id="7473379at2759"/>
<dbReference type="AlphaFoldDB" id="A0A8S3XT23"/>
<dbReference type="EMBL" id="CAJQZP010001279">
    <property type="protein sequence ID" value="CAG5036149.1"/>
    <property type="molecule type" value="Genomic_DNA"/>
</dbReference>
<gene>
    <name evidence="1" type="ORF">PAPOLLO_LOCUS20749</name>
</gene>
<evidence type="ECO:0000313" key="2">
    <source>
        <dbReference type="Proteomes" id="UP000691718"/>
    </source>
</evidence>
<protein>
    <submittedName>
        <fullName evidence="1">(apollo) hypothetical protein</fullName>
    </submittedName>
</protein>
<sequence length="139" mass="15026">MRAFQVAQFQKLATALFSGPPSETSSECALSPSRVRTLARRRARLPPHTDLAHALAAVLGADDTALEPTQPFEEAVEPIPETWDVGEEGDECVWGAGCAGGAGGWDARAGRVRLYERLCAYFRPSRVPPRAHVTDLVVL</sequence>
<organism evidence="1 2">
    <name type="scientific">Parnassius apollo</name>
    <name type="common">Apollo butterfly</name>
    <name type="synonym">Papilio apollo</name>
    <dbReference type="NCBI Taxonomy" id="110799"/>
    <lineage>
        <taxon>Eukaryota</taxon>
        <taxon>Metazoa</taxon>
        <taxon>Ecdysozoa</taxon>
        <taxon>Arthropoda</taxon>
        <taxon>Hexapoda</taxon>
        <taxon>Insecta</taxon>
        <taxon>Pterygota</taxon>
        <taxon>Neoptera</taxon>
        <taxon>Endopterygota</taxon>
        <taxon>Lepidoptera</taxon>
        <taxon>Glossata</taxon>
        <taxon>Ditrysia</taxon>
        <taxon>Papilionoidea</taxon>
        <taxon>Papilionidae</taxon>
        <taxon>Parnassiinae</taxon>
        <taxon>Parnassini</taxon>
        <taxon>Parnassius</taxon>
        <taxon>Parnassius</taxon>
    </lineage>
</organism>
<keyword evidence="2" id="KW-1185">Reference proteome</keyword>
<evidence type="ECO:0000313" key="1">
    <source>
        <dbReference type="EMBL" id="CAG5036149.1"/>
    </source>
</evidence>
<proteinExistence type="predicted"/>
<dbReference type="Proteomes" id="UP000691718">
    <property type="component" value="Unassembled WGS sequence"/>
</dbReference>
<name>A0A8S3XT23_PARAO</name>